<organism evidence="2 3">
    <name type="scientific">Paramecium pentaurelia</name>
    <dbReference type="NCBI Taxonomy" id="43138"/>
    <lineage>
        <taxon>Eukaryota</taxon>
        <taxon>Sar</taxon>
        <taxon>Alveolata</taxon>
        <taxon>Ciliophora</taxon>
        <taxon>Intramacronucleata</taxon>
        <taxon>Oligohymenophorea</taxon>
        <taxon>Peniculida</taxon>
        <taxon>Parameciidae</taxon>
        <taxon>Paramecium</taxon>
    </lineage>
</organism>
<evidence type="ECO:0000313" key="3">
    <source>
        <dbReference type="Proteomes" id="UP000689195"/>
    </source>
</evidence>
<dbReference type="EMBL" id="CAJJDO010000009">
    <property type="protein sequence ID" value="CAD8140352.1"/>
    <property type="molecule type" value="Genomic_DNA"/>
</dbReference>
<sequence length="141" mass="16980">MNTFFLYDPQFLIQQQLLFQYLVQYNSMIALRNAYSLQEQQRQLIHPQSPFDIRTIEHKTMKNDEIIDEQSSFELQKSKRISKTIKKSKETKQDNLNSSQQHTKKKIFLSMKDIKNAQYKKYKITNDNKNIEVVMNQEQKN</sequence>
<gene>
    <name evidence="2" type="ORF">PPENT_87.1.T0090030</name>
</gene>
<dbReference type="AlphaFoldDB" id="A0A8S1SPP3"/>
<dbReference type="Proteomes" id="UP000689195">
    <property type="component" value="Unassembled WGS sequence"/>
</dbReference>
<feature type="region of interest" description="Disordered" evidence="1">
    <location>
        <begin position="84"/>
        <end position="104"/>
    </location>
</feature>
<evidence type="ECO:0000256" key="1">
    <source>
        <dbReference type="SAM" id="MobiDB-lite"/>
    </source>
</evidence>
<dbReference type="OrthoDB" id="310580at2759"/>
<protein>
    <submittedName>
        <fullName evidence="2">Uncharacterized protein</fullName>
    </submittedName>
</protein>
<comment type="caution">
    <text evidence="2">The sequence shown here is derived from an EMBL/GenBank/DDBJ whole genome shotgun (WGS) entry which is preliminary data.</text>
</comment>
<keyword evidence="3" id="KW-1185">Reference proteome</keyword>
<evidence type="ECO:0000313" key="2">
    <source>
        <dbReference type="EMBL" id="CAD8140352.1"/>
    </source>
</evidence>
<name>A0A8S1SPP3_9CILI</name>
<accession>A0A8S1SPP3</accession>
<proteinExistence type="predicted"/>
<reference evidence="2" key="1">
    <citation type="submission" date="2021-01" db="EMBL/GenBank/DDBJ databases">
        <authorList>
            <consortium name="Genoscope - CEA"/>
            <person name="William W."/>
        </authorList>
    </citation>
    <scope>NUCLEOTIDE SEQUENCE</scope>
</reference>